<accession>A0A6J4S232</accession>
<sequence>ARPDRPPPRGAARADARQRAGGFGDLRDDVLGLRRLHRRRRAAALSPGQRADHARVRPGRRLGLGERRHLRGRLQPRVHLAPRHQARAGRVRPRAALRVPRGRKARRGRRRRRPRLQQDRGAVRGPGARPGTERGGRAPVARLRAALRGRLGGAVRRGPRRRLGA</sequence>
<name>A0A6J4S232_9ACTN</name>
<protein>
    <submittedName>
        <fullName evidence="2">Uncharacterized protein</fullName>
    </submittedName>
</protein>
<feature type="non-terminal residue" evidence="2">
    <location>
        <position position="1"/>
    </location>
</feature>
<feature type="compositionally biased region" description="Basic and acidic residues" evidence="1">
    <location>
        <begin position="1"/>
        <end position="18"/>
    </location>
</feature>
<proteinExistence type="predicted"/>
<evidence type="ECO:0000256" key="1">
    <source>
        <dbReference type="SAM" id="MobiDB-lite"/>
    </source>
</evidence>
<dbReference type="AlphaFoldDB" id="A0A6J4S232"/>
<feature type="compositionally biased region" description="Basic residues" evidence="1">
    <location>
        <begin position="68"/>
        <end position="115"/>
    </location>
</feature>
<gene>
    <name evidence="2" type="ORF">AVDCRST_MAG30-794</name>
</gene>
<dbReference type="EMBL" id="CADCVS010000132">
    <property type="protein sequence ID" value="CAA9480989.1"/>
    <property type="molecule type" value="Genomic_DNA"/>
</dbReference>
<reference evidence="2" key="1">
    <citation type="submission" date="2020-02" db="EMBL/GenBank/DDBJ databases">
        <authorList>
            <person name="Meier V. D."/>
        </authorList>
    </citation>
    <scope>NUCLEOTIDE SEQUENCE</scope>
    <source>
        <strain evidence="2">AVDCRST_MAG30</strain>
    </source>
</reference>
<organism evidence="2">
    <name type="scientific">uncultured Solirubrobacteraceae bacterium</name>
    <dbReference type="NCBI Taxonomy" id="1162706"/>
    <lineage>
        <taxon>Bacteria</taxon>
        <taxon>Bacillati</taxon>
        <taxon>Actinomycetota</taxon>
        <taxon>Thermoleophilia</taxon>
        <taxon>Solirubrobacterales</taxon>
        <taxon>Solirubrobacteraceae</taxon>
        <taxon>environmental samples</taxon>
    </lineage>
</organism>
<feature type="non-terminal residue" evidence="2">
    <location>
        <position position="165"/>
    </location>
</feature>
<feature type="region of interest" description="Disordered" evidence="1">
    <location>
        <begin position="41"/>
        <end position="140"/>
    </location>
</feature>
<evidence type="ECO:0000313" key="2">
    <source>
        <dbReference type="EMBL" id="CAA9480989.1"/>
    </source>
</evidence>
<feature type="region of interest" description="Disordered" evidence="1">
    <location>
        <begin position="1"/>
        <end position="25"/>
    </location>
</feature>